<accession>A0A3A6PS67</accession>
<keyword evidence="3" id="KW-1185">Reference proteome</keyword>
<dbReference type="InterPro" id="IPR055970">
    <property type="entry name" value="DUF7548"/>
</dbReference>
<dbReference type="Proteomes" id="UP000276588">
    <property type="component" value="Unassembled WGS sequence"/>
</dbReference>
<evidence type="ECO:0000313" key="3">
    <source>
        <dbReference type="Proteomes" id="UP000276588"/>
    </source>
</evidence>
<protein>
    <submittedName>
        <fullName evidence="2">Uncharacterized protein</fullName>
    </submittedName>
</protein>
<dbReference type="Pfam" id="PF24416">
    <property type="entry name" value="DUF7548"/>
    <property type="match status" value="1"/>
</dbReference>
<feature type="transmembrane region" description="Helical" evidence="1">
    <location>
        <begin position="116"/>
        <end position="135"/>
    </location>
</feature>
<evidence type="ECO:0000256" key="1">
    <source>
        <dbReference type="SAM" id="Phobius"/>
    </source>
</evidence>
<feature type="transmembrane region" description="Helical" evidence="1">
    <location>
        <begin position="7"/>
        <end position="29"/>
    </location>
</feature>
<feature type="transmembrane region" description="Helical" evidence="1">
    <location>
        <begin position="41"/>
        <end position="62"/>
    </location>
</feature>
<comment type="caution">
    <text evidence="2">The sequence shown here is derived from an EMBL/GenBank/DDBJ whole genome shotgun (WGS) entry which is preliminary data.</text>
</comment>
<dbReference type="OrthoDB" id="214866at2157"/>
<gene>
    <name evidence="2" type="ORF">DM826_01185</name>
</gene>
<proteinExistence type="predicted"/>
<organism evidence="2 3">
    <name type="scientific">Halonotius aquaticus</name>
    <dbReference type="NCBI Taxonomy" id="2216978"/>
    <lineage>
        <taxon>Archaea</taxon>
        <taxon>Methanobacteriati</taxon>
        <taxon>Methanobacteriota</taxon>
        <taxon>Stenosarchaea group</taxon>
        <taxon>Halobacteria</taxon>
        <taxon>Halobacteriales</taxon>
        <taxon>Haloferacaceae</taxon>
        <taxon>Halonotius</taxon>
    </lineage>
</organism>
<keyword evidence="1" id="KW-0812">Transmembrane</keyword>
<reference evidence="2 3" key="1">
    <citation type="submission" date="2018-06" db="EMBL/GenBank/DDBJ databases">
        <title>Halonotius sp. F13-13 a new haloarchaeeon isolated from a solar saltern from Isla Cristina, Huelva, Spain.</title>
        <authorList>
            <person name="Duran-Viseras A."/>
            <person name="Sanchez-Porro C."/>
            <person name="Ventosa A."/>
        </authorList>
    </citation>
    <scope>NUCLEOTIDE SEQUENCE [LARGE SCALE GENOMIC DNA]</scope>
    <source>
        <strain evidence="2 3">F13-13</strain>
    </source>
</reference>
<dbReference type="RefSeq" id="WP_120100466.1">
    <property type="nucleotide sequence ID" value="NZ_QKNY01000003.1"/>
</dbReference>
<evidence type="ECO:0000313" key="2">
    <source>
        <dbReference type="EMBL" id="RJX44753.1"/>
    </source>
</evidence>
<name>A0A3A6PS67_9EURY</name>
<keyword evidence="1" id="KW-0472">Membrane</keyword>
<dbReference type="EMBL" id="QKNY01000003">
    <property type="protein sequence ID" value="RJX44753.1"/>
    <property type="molecule type" value="Genomic_DNA"/>
</dbReference>
<feature type="transmembrane region" description="Helical" evidence="1">
    <location>
        <begin position="74"/>
        <end position="96"/>
    </location>
</feature>
<dbReference type="AlphaFoldDB" id="A0A3A6PS67"/>
<sequence>MEPDRTLPYLGAVASLVFTVVAAAPYVLITGQTELLGAYYGAGPFGLTGGIFLAILGVVIFLSGVRGQADPTLVAGIMLAVGLAIFGLTAAWTLLLPSGVIYSFPPQYDWLEFHPWATLVASGLIGGAAAGYAFVVN</sequence>
<keyword evidence="1" id="KW-1133">Transmembrane helix</keyword>